<dbReference type="Pfam" id="PF03061">
    <property type="entry name" value="4HBT"/>
    <property type="match status" value="2"/>
</dbReference>
<protein>
    <recommendedName>
        <fullName evidence="13">Acyl-coenzyme A thioesterase 11</fullName>
    </recommendedName>
</protein>
<evidence type="ECO:0000313" key="11">
    <source>
        <dbReference type="EMBL" id="EDO38194.1"/>
    </source>
</evidence>
<evidence type="ECO:0000256" key="6">
    <source>
        <dbReference type="ARBA" id="ARBA00022801"/>
    </source>
</evidence>
<evidence type="ECO:0000313" key="12">
    <source>
        <dbReference type="Proteomes" id="UP000001593"/>
    </source>
</evidence>
<dbReference type="InterPro" id="IPR033120">
    <property type="entry name" value="HOTDOG_ACOT"/>
</dbReference>
<proteinExistence type="predicted"/>
<keyword evidence="4" id="KW-0963">Cytoplasm</keyword>
<dbReference type="Gene3D" id="3.30.530.20">
    <property type="match status" value="1"/>
</dbReference>
<dbReference type="InterPro" id="IPR002913">
    <property type="entry name" value="START_lipid-bd_dom"/>
</dbReference>
<keyword evidence="6" id="KW-0378">Hydrolase</keyword>
<dbReference type="SUPFAM" id="SSF55961">
    <property type="entry name" value="Bet v1-like"/>
    <property type="match status" value="1"/>
</dbReference>
<reference evidence="11 12" key="1">
    <citation type="journal article" date="2007" name="Science">
        <title>Sea anemone genome reveals ancestral eumetazoan gene repertoire and genomic organization.</title>
        <authorList>
            <person name="Putnam N.H."/>
            <person name="Srivastava M."/>
            <person name="Hellsten U."/>
            <person name="Dirks B."/>
            <person name="Chapman J."/>
            <person name="Salamov A."/>
            <person name="Terry A."/>
            <person name="Shapiro H."/>
            <person name="Lindquist E."/>
            <person name="Kapitonov V.V."/>
            <person name="Jurka J."/>
            <person name="Genikhovich G."/>
            <person name="Grigoriev I.V."/>
            <person name="Lucas S.M."/>
            <person name="Steele R.E."/>
            <person name="Finnerty J.R."/>
            <person name="Technau U."/>
            <person name="Martindale M.Q."/>
            <person name="Rokhsar D.S."/>
        </authorList>
    </citation>
    <scope>NUCLEOTIDE SEQUENCE [LARGE SCALE GENOMIC DNA]</scope>
    <source>
        <strain evidence="12">CH2 X CH6</strain>
    </source>
</reference>
<dbReference type="InterPro" id="IPR029069">
    <property type="entry name" value="HotDog_dom_sf"/>
</dbReference>
<dbReference type="eggNOG" id="KOG2763">
    <property type="taxonomic scope" value="Eukaryota"/>
</dbReference>
<evidence type="ECO:0000259" key="9">
    <source>
        <dbReference type="PROSITE" id="PS50848"/>
    </source>
</evidence>
<evidence type="ECO:0000259" key="10">
    <source>
        <dbReference type="PROSITE" id="PS51770"/>
    </source>
</evidence>
<accession>A7SDN4</accession>
<evidence type="ECO:0000256" key="2">
    <source>
        <dbReference type="ARBA" id="ARBA00004496"/>
    </source>
</evidence>
<dbReference type="FunFam" id="3.10.129.10:FF:000020">
    <property type="entry name" value="Acyl-coenzyme A thioesterase 11"/>
    <property type="match status" value="1"/>
</dbReference>
<dbReference type="UniPathway" id="UPA00199"/>
<dbReference type="OMA" id="YEQCEVI"/>
<dbReference type="GO" id="GO:0052816">
    <property type="term" value="F:long-chain fatty acyl-CoA hydrolase activity"/>
    <property type="evidence" value="ECO:0000318"/>
    <property type="project" value="GO_Central"/>
</dbReference>
<dbReference type="STRING" id="45351.A7SDN4"/>
<dbReference type="FunCoup" id="A7SDN4">
    <property type="interactions" value="14"/>
</dbReference>
<comment type="catalytic activity">
    <reaction evidence="1">
        <text>butanoyl-CoA + H2O = butanoate + CoA + H(+)</text>
        <dbReference type="Rhea" id="RHEA:40111"/>
        <dbReference type="ChEBI" id="CHEBI:15377"/>
        <dbReference type="ChEBI" id="CHEBI:15378"/>
        <dbReference type="ChEBI" id="CHEBI:17968"/>
        <dbReference type="ChEBI" id="CHEBI:57287"/>
        <dbReference type="ChEBI" id="CHEBI:57371"/>
    </reaction>
    <physiologicalReaction direction="left-to-right" evidence="1">
        <dbReference type="Rhea" id="RHEA:40112"/>
    </physiologicalReaction>
</comment>
<dbReference type="Pfam" id="PF01852">
    <property type="entry name" value="START"/>
    <property type="match status" value="1"/>
</dbReference>
<dbReference type="GO" id="GO:0006631">
    <property type="term" value="P:fatty acid metabolic process"/>
    <property type="evidence" value="ECO:0007669"/>
    <property type="project" value="UniProtKB-UniPathway"/>
</dbReference>
<evidence type="ECO:0000256" key="8">
    <source>
        <dbReference type="ARBA" id="ARBA00023098"/>
    </source>
</evidence>
<sequence>MALQSDQSIEMNQIVQPLHTNQKDNKLSGGQLLKWMDATACLAAEKHAGNACVTASMDDLHFDQDITIGQVVNLRAKVNRAFNTSMEVGVVVSVEDLITGEKREVSRGFFTFVAFDAKHNKVQLSPIDPVTEEERLQYALASERRRMRIRHGTDLKEMTEKQLSNNASPAKVQSGVKVRETLIQSVELVLPPHANHHQSTFGGQILAWMVTLCSIAATRLGRTHAQLRSVDEVKFRGPSRVGDRVVIRAIVNNTFENSMEVGCRVEAYAVGGETRHINSAFFTFVAPDSNGSAKTLPVAIPETEDEKRRAAEAVARREIRAQRRAIRQSIGPVISIPWSPTNSQMLNYNNIEALTRLYEHTGWELVNSVQGVTLYKREISGFLCVKSEFVVDCPACKVYDLMCNEEHRKEWDPFFADSKIIEVVDQDDDIYYFFLENPSGAATSSDDPPKSSSRKPNDMVVLVSRRAPSDSKDHYIIAYRSVTHSAAPPVPEHNRVENLCSGWLIKGVPGEPNCTTLTYINQMTRELTEYV</sequence>
<dbReference type="GO" id="GO:0005829">
    <property type="term" value="C:cytosol"/>
    <property type="evidence" value="ECO:0000318"/>
    <property type="project" value="GO_Central"/>
</dbReference>
<dbReference type="Gene3D" id="3.10.129.10">
    <property type="entry name" value="Hotdog Thioesterase"/>
    <property type="match status" value="2"/>
</dbReference>
<evidence type="ECO:0000256" key="4">
    <source>
        <dbReference type="ARBA" id="ARBA00022490"/>
    </source>
</evidence>
<dbReference type="GO" id="GO:0006637">
    <property type="term" value="P:acyl-CoA metabolic process"/>
    <property type="evidence" value="ECO:0000318"/>
    <property type="project" value="GO_Central"/>
</dbReference>
<keyword evidence="12" id="KW-1185">Reference proteome</keyword>
<comment type="pathway">
    <text evidence="3">Lipid metabolism; fatty acid metabolism.</text>
</comment>
<dbReference type="InterPro" id="IPR006683">
    <property type="entry name" value="Thioestr_dom"/>
</dbReference>
<dbReference type="PROSITE" id="PS50848">
    <property type="entry name" value="START"/>
    <property type="match status" value="1"/>
</dbReference>
<comment type="subcellular location">
    <subcellularLocation>
        <location evidence="2">Cytoplasm</location>
    </subcellularLocation>
</comment>
<dbReference type="InParanoid" id="A7SDN4"/>
<feature type="domain" description="START" evidence="9">
    <location>
        <begin position="359"/>
        <end position="531"/>
    </location>
</feature>
<evidence type="ECO:0008006" key="13">
    <source>
        <dbReference type="Google" id="ProtNLM"/>
    </source>
</evidence>
<dbReference type="AlphaFoldDB" id="A7SDN4"/>
<dbReference type="Proteomes" id="UP000001593">
    <property type="component" value="Unassembled WGS sequence"/>
</dbReference>
<dbReference type="CDD" id="cd03442">
    <property type="entry name" value="BFIT_BACH"/>
    <property type="match status" value="2"/>
</dbReference>
<dbReference type="InterPro" id="IPR023393">
    <property type="entry name" value="START-like_dom_sf"/>
</dbReference>
<evidence type="ECO:0000256" key="3">
    <source>
        <dbReference type="ARBA" id="ARBA00004872"/>
    </source>
</evidence>
<dbReference type="HOGENOM" id="CLU_035725_0_0_1"/>
<organism evidence="11 12">
    <name type="scientific">Nematostella vectensis</name>
    <name type="common">Starlet sea anemone</name>
    <dbReference type="NCBI Taxonomy" id="45351"/>
    <lineage>
        <taxon>Eukaryota</taxon>
        <taxon>Metazoa</taxon>
        <taxon>Cnidaria</taxon>
        <taxon>Anthozoa</taxon>
        <taxon>Hexacorallia</taxon>
        <taxon>Actiniaria</taxon>
        <taxon>Edwardsiidae</taxon>
        <taxon>Nematostella</taxon>
    </lineage>
</organism>
<dbReference type="GO" id="GO:0005737">
    <property type="term" value="C:cytoplasm"/>
    <property type="evidence" value="ECO:0000318"/>
    <property type="project" value="GO_Central"/>
</dbReference>
<dbReference type="PANTHER" id="PTHR11049">
    <property type="entry name" value="ACYL COENZYME A THIOESTER HYDROLASE"/>
    <property type="match status" value="1"/>
</dbReference>
<keyword evidence="8" id="KW-0443">Lipid metabolism</keyword>
<feature type="non-terminal residue" evidence="11">
    <location>
        <position position="531"/>
    </location>
</feature>
<dbReference type="PANTHER" id="PTHR11049:SF16">
    <property type="entry name" value="PROTEIN VDLD"/>
    <property type="match status" value="1"/>
</dbReference>
<dbReference type="SUPFAM" id="SSF54637">
    <property type="entry name" value="Thioesterase/thiol ester dehydrase-isomerase"/>
    <property type="match status" value="2"/>
</dbReference>
<dbReference type="InterPro" id="IPR040170">
    <property type="entry name" value="Cytosol_ACT"/>
</dbReference>
<keyword evidence="7" id="KW-0276">Fatty acid metabolism</keyword>
<dbReference type="GO" id="GO:0008289">
    <property type="term" value="F:lipid binding"/>
    <property type="evidence" value="ECO:0007669"/>
    <property type="project" value="InterPro"/>
</dbReference>
<dbReference type="PROSITE" id="PS51770">
    <property type="entry name" value="HOTDOG_ACOT"/>
    <property type="match status" value="2"/>
</dbReference>
<gene>
    <name evidence="11" type="ORF">NEMVEDRAFT_v1g114387</name>
</gene>
<feature type="domain" description="HotDog ACOT-type" evidence="10">
    <location>
        <begin position="179"/>
        <end position="290"/>
    </location>
</feature>
<keyword evidence="5" id="KW-0677">Repeat</keyword>
<evidence type="ECO:0000256" key="7">
    <source>
        <dbReference type="ARBA" id="ARBA00022832"/>
    </source>
</evidence>
<evidence type="ECO:0000256" key="5">
    <source>
        <dbReference type="ARBA" id="ARBA00022737"/>
    </source>
</evidence>
<evidence type="ECO:0000256" key="1">
    <source>
        <dbReference type="ARBA" id="ARBA00000295"/>
    </source>
</evidence>
<dbReference type="PhylomeDB" id="A7SDN4"/>
<dbReference type="EMBL" id="DS469631">
    <property type="protein sequence ID" value="EDO38194.1"/>
    <property type="molecule type" value="Genomic_DNA"/>
</dbReference>
<dbReference type="FunFam" id="3.10.129.10:FF:000011">
    <property type="entry name" value="Acyl-coenzyme A thioesterase 11"/>
    <property type="match status" value="1"/>
</dbReference>
<feature type="domain" description="HotDog ACOT-type" evidence="10">
    <location>
        <begin position="5"/>
        <end position="118"/>
    </location>
</feature>
<name>A7SDN4_NEMVE</name>